<dbReference type="Proteomes" id="UP000294360">
    <property type="component" value="Chromosome"/>
</dbReference>
<organism evidence="1 2">
    <name type="scientific">Methylocella tundrae</name>
    <dbReference type="NCBI Taxonomy" id="227605"/>
    <lineage>
        <taxon>Bacteria</taxon>
        <taxon>Pseudomonadati</taxon>
        <taxon>Pseudomonadota</taxon>
        <taxon>Alphaproteobacteria</taxon>
        <taxon>Hyphomicrobiales</taxon>
        <taxon>Beijerinckiaceae</taxon>
        <taxon>Methylocella</taxon>
    </lineage>
</organism>
<sequence>MIGGESDFFAIEGIRTNLNFLRLDPFVLRHAMRSEADQIRELEEWLAAETATEEAN</sequence>
<dbReference type="AlphaFoldDB" id="A0A4V6IN40"/>
<gene>
    <name evidence="1" type="ORF">MTUNDRAET4_3621</name>
</gene>
<dbReference type="EMBL" id="LR536450">
    <property type="protein sequence ID" value="VFU10508.1"/>
    <property type="molecule type" value="Genomic_DNA"/>
</dbReference>
<evidence type="ECO:0000313" key="1">
    <source>
        <dbReference type="EMBL" id="VFU10508.1"/>
    </source>
</evidence>
<evidence type="ECO:0000313" key="2">
    <source>
        <dbReference type="Proteomes" id="UP000294360"/>
    </source>
</evidence>
<accession>A0A4V6IN40</accession>
<reference evidence="1 2" key="1">
    <citation type="submission" date="2019-03" db="EMBL/GenBank/DDBJ databases">
        <authorList>
            <person name="Kox A.R. M."/>
        </authorList>
    </citation>
    <scope>NUCLEOTIDE SEQUENCE [LARGE SCALE GENOMIC DNA]</scope>
    <source>
        <strain evidence="1">MTUNDRAET4 annotated genome</strain>
    </source>
</reference>
<proteinExistence type="predicted"/>
<dbReference type="KEGG" id="mtun:MTUNDRAET4_3621"/>
<protein>
    <submittedName>
        <fullName evidence="1">Uncharacterized protein</fullName>
    </submittedName>
</protein>
<name>A0A4V6IN40_METTU</name>